<dbReference type="Proteomes" id="UP000320888">
    <property type="component" value="Unassembled WGS sequence"/>
</dbReference>
<organism evidence="1 2">
    <name type="scientific">Streptomyces benahoarensis</name>
    <dbReference type="NCBI Taxonomy" id="2595054"/>
    <lineage>
        <taxon>Bacteria</taxon>
        <taxon>Bacillati</taxon>
        <taxon>Actinomycetota</taxon>
        <taxon>Actinomycetes</taxon>
        <taxon>Kitasatosporales</taxon>
        <taxon>Streptomycetaceae</taxon>
        <taxon>Streptomyces</taxon>
    </lineage>
</organism>
<accession>A0A553ZN63</accession>
<evidence type="ECO:0000313" key="1">
    <source>
        <dbReference type="EMBL" id="TSB42904.1"/>
    </source>
</evidence>
<reference evidence="1 2" key="1">
    <citation type="submission" date="2019-07" db="EMBL/GenBank/DDBJ databases">
        <title>Draft genome for Streptomyces benahoarensis MZ03-48.</title>
        <authorList>
            <person name="Gonzalez-Pimentel J.L."/>
        </authorList>
    </citation>
    <scope>NUCLEOTIDE SEQUENCE [LARGE SCALE GENOMIC DNA]</scope>
    <source>
        <strain evidence="1 2">MZ03-48</strain>
    </source>
</reference>
<dbReference type="EMBL" id="VKLS01000052">
    <property type="protein sequence ID" value="TSB42904.1"/>
    <property type="molecule type" value="Genomic_DNA"/>
</dbReference>
<dbReference type="OrthoDB" id="3854769at2"/>
<proteinExistence type="predicted"/>
<evidence type="ECO:0000313" key="2">
    <source>
        <dbReference type="Proteomes" id="UP000320888"/>
    </source>
</evidence>
<gene>
    <name evidence="1" type="ORF">FNZ23_07435</name>
</gene>
<protein>
    <submittedName>
        <fullName evidence="1">Uncharacterized protein</fullName>
    </submittedName>
</protein>
<dbReference type="AlphaFoldDB" id="A0A553ZN63"/>
<name>A0A553ZN63_9ACTN</name>
<comment type="caution">
    <text evidence="1">The sequence shown here is derived from an EMBL/GenBank/DDBJ whole genome shotgun (WGS) entry which is preliminary data.</text>
</comment>
<sequence>MEAAGWRCWCTGQCGTPHRKTDGRCPRTHDGYTSKHGGWVRLIAAPADPSVPLLAAAQLGPGDLRAWCHACHTGATRAHRKTHTTTPPQADGLFDL</sequence>
<keyword evidence="2" id="KW-1185">Reference proteome</keyword>